<reference evidence="2" key="1">
    <citation type="journal article" date="2021" name="PeerJ">
        <title>Extensive microbial diversity within the chicken gut microbiome revealed by metagenomics and culture.</title>
        <authorList>
            <person name="Gilroy R."/>
            <person name="Ravi A."/>
            <person name="Getino M."/>
            <person name="Pursley I."/>
            <person name="Horton D.L."/>
            <person name="Alikhan N.F."/>
            <person name="Baker D."/>
            <person name="Gharbi K."/>
            <person name="Hall N."/>
            <person name="Watson M."/>
            <person name="Adriaenssens E.M."/>
            <person name="Foster-Nyarko E."/>
            <person name="Jarju S."/>
            <person name="Secka A."/>
            <person name="Antonio M."/>
            <person name="Oren A."/>
            <person name="Chaudhuri R.R."/>
            <person name="La Ragione R."/>
            <person name="Hildebrand F."/>
            <person name="Pallen M.J."/>
        </authorList>
    </citation>
    <scope>NUCLEOTIDE SEQUENCE</scope>
    <source>
        <strain evidence="2">5134</strain>
    </source>
</reference>
<evidence type="ECO:0008006" key="4">
    <source>
        <dbReference type="Google" id="ProtNLM"/>
    </source>
</evidence>
<keyword evidence="1" id="KW-0732">Signal</keyword>
<accession>A0A9D1YYZ0</accession>
<evidence type="ECO:0000256" key="1">
    <source>
        <dbReference type="SAM" id="SignalP"/>
    </source>
</evidence>
<name>A0A9D1YYZ0_9BACT</name>
<proteinExistence type="predicted"/>
<feature type="signal peptide" evidence="1">
    <location>
        <begin position="1"/>
        <end position="19"/>
    </location>
</feature>
<gene>
    <name evidence="2" type="ORF">H9828_02890</name>
</gene>
<organism evidence="2 3">
    <name type="scientific">Candidatus Alistipes intestinigallinarum</name>
    <dbReference type="NCBI Taxonomy" id="2838440"/>
    <lineage>
        <taxon>Bacteria</taxon>
        <taxon>Pseudomonadati</taxon>
        <taxon>Bacteroidota</taxon>
        <taxon>Bacteroidia</taxon>
        <taxon>Bacteroidales</taxon>
        <taxon>Rikenellaceae</taxon>
        <taxon>Alistipes</taxon>
    </lineage>
</organism>
<reference evidence="2" key="2">
    <citation type="submission" date="2021-04" db="EMBL/GenBank/DDBJ databases">
        <authorList>
            <person name="Gilroy R."/>
        </authorList>
    </citation>
    <scope>NUCLEOTIDE SEQUENCE</scope>
    <source>
        <strain evidence="2">5134</strain>
    </source>
</reference>
<evidence type="ECO:0000313" key="2">
    <source>
        <dbReference type="EMBL" id="HIY68347.1"/>
    </source>
</evidence>
<protein>
    <recommendedName>
        <fullName evidence="4">DUF4252 domain-containing protein</fullName>
    </recommendedName>
</protein>
<feature type="chain" id="PRO_5038460623" description="DUF4252 domain-containing protein" evidence="1">
    <location>
        <begin position="20"/>
        <end position="180"/>
    </location>
</feature>
<dbReference type="EMBL" id="DXDA01000023">
    <property type="protein sequence ID" value="HIY68347.1"/>
    <property type="molecule type" value="Genomic_DNA"/>
</dbReference>
<comment type="caution">
    <text evidence="2">The sequence shown here is derived from an EMBL/GenBank/DDBJ whole genome shotgun (WGS) entry which is preliminary data.</text>
</comment>
<sequence>MKRFIFLSVSLLSILFATAAESIDEVLKPYREMPGAHYVNYLRQKEYRKAVKALDGELAEFHKTLKRFDMITLKLGVPELDSLSRKLAAIDGLTCICSKDDDARKAGDSAPSDMFGAIVPSVTYLQGYARKSGAFYTEFVYLMLVQPGAATIAYFEGQLREEHLKYALPNVSQETNVEFE</sequence>
<dbReference type="Proteomes" id="UP000886844">
    <property type="component" value="Unassembled WGS sequence"/>
</dbReference>
<dbReference type="AlphaFoldDB" id="A0A9D1YYZ0"/>
<evidence type="ECO:0000313" key="3">
    <source>
        <dbReference type="Proteomes" id="UP000886844"/>
    </source>
</evidence>